<evidence type="ECO:0000313" key="3">
    <source>
        <dbReference type="Proteomes" id="UP000001070"/>
    </source>
</evidence>
<reference evidence="2 3" key="1">
    <citation type="journal article" date="2007" name="Nature">
        <title>Evolution of genes and genomes on the Drosophila phylogeny.</title>
        <authorList>
            <consortium name="Drosophila 12 Genomes Consortium"/>
            <person name="Clark A.G."/>
            <person name="Eisen M.B."/>
            <person name="Smith D.R."/>
            <person name="Bergman C.M."/>
            <person name="Oliver B."/>
            <person name="Markow T.A."/>
            <person name="Kaufman T.C."/>
            <person name="Kellis M."/>
            <person name="Gelbart W."/>
            <person name="Iyer V.N."/>
            <person name="Pollard D.A."/>
            <person name="Sackton T.B."/>
            <person name="Larracuente A.M."/>
            <person name="Singh N.D."/>
            <person name="Abad J.P."/>
            <person name="Abt D.N."/>
            <person name="Adryan B."/>
            <person name="Aguade M."/>
            <person name="Akashi H."/>
            <person name="Anderson W.W."/>
            <person name="Aquadro C.F."/>
            <person name="Ardell D.H."/>
            <person name="Arguello R."/>
            <person name="Artieri C.G."/>
            <person name="Barbash D.A."/>
            <person name="Barker D."/>
            <person name="Barsanti P."/>
            <person name="Batterham P."/>
            <person name="Batzoglou S."/>
            <person name="Begun D."/>
            <person name="Bhutkar A."/>
            <person name="Blanco E."/>
            <person name="Bosak S.A."/>
            <person name="Bradley R.K."/>
            <person name="Brand A.D."/>
            <person name="Brent M.R."/>
            <person name="Brooks A.N."/>
            <person name="Brown R.H."/>
            <person name="Butlin R.K."/>
            <person name="Caggese C."/>
            <person name="Calvi B.R."/>
            <person name="Bernardo de Carvalho A."/>
            <person name="Caspi A."/>
            <person name="Castrezana S."/>
            <person name="Celniker S.E."/>
            <person name="Chang J.L."/>
            <person name="Chapple C."/>
            <person name="Chatterji S."/>
            <person name="Chinwalla A."/>
            <person name="Civetta A."/>
            <person name="Clifton S.W."/>
            <person name="Comeron J.M."/>
            <person name="Costello J.C."/>
            <person name="Coyne J.A."/>
            <person name="Daub J."/>
            <person name="David R.G."/>
            <person name="Delcher A.L."/>
            <person name="Delehaunty K."/>
            <person name="Do C.B."/>
            <person name="Ebling H."/>
            <person name="Edwards K."/>
            <person name="Eickbush T."/>
            <person name="Evans J.D."/>
            <person name="Filipski A."/>
            <person name="Findeiss S."/>
            <person name="Freyhult E."/>
            <person name="Fulton L."/>
            <person name="Fulton R."/>
            <person name="Garcia A.C."/>
            <person name="Gardiner A."/>
            <person name="Garfield D.A."/>
            <person name="Garvin B.E."/>
            <person name="Gibson G."/>
            <person name="Gilbert D."/>
            <person name="Gnerre S."/>
            <person name="Godfrey J."/>
            <person name="Good R."/>
            <person name="Gotea V."/>
            <person name="Gravely B."/>
            <person name="Greenberg A.J."/>
            <person name="Griffiths-Jones S."/>
            <person name="Gross S."/>
            <person name="Guigo R."/>
            <person name="Gustafson E.A."/>
            <person name="Haerty W."/>
            <person name="Hahn M.W."/>
            <person name="Halligan D.L."/>
            <person name="Halpern A.L."/>
            <person name="Halter G.M."/>
            <person name="Han M.V."/>
            <person name="Heger A."/>
            <person name="Hillier L."/>
            <person name="Hinrichs A.S."/>
            <person name="Holmes I."/>
            <person name="Hoskins R.A."/>
            <person name="Hubisz M.J."/>
            <person name="Hultmark D."/>
            <person name="Huntley M.A."/>
            <person name="Jaffe D.B."/>
            <person name="Jagadeeshan S."/>
            <person name="Jeck W.R."/>
            <person name="Johnson J."/>
            <person name="Jones C.D."/>
            <person name="Jordan W.C."/>
            <person name="Karpen G.H."/>
            <person name="Kataoka E."/>
            <person name="Keightley P.D."/>
            <person name="Kheradpour P."/>
            <person name="Kirkness E.F."/>
            <person name="Koerich L.B."/>
            <person name="Kristiansen K."/>
            <person name="Kudrna D."/>
            <person name="Kulathinal R.J."/>
            <person name="Kumar S."/>
            <person name="Kwok R."/>
            <person name="Lander E."/>
            <person name="Langley C.H."/>
            <person name="Lapoint R."/>
            <person name="Lazzaro B.P."/>
            <person name="Lee S.J."/>
            <person name="Levesque L."/>
            <person name="Li R."/>
            <person name="Lin C.F."/>
            <person name="Lin M.F."/>
            <person name="Lindblad-Toh K."/>
            <person name="Llopart A."/>
            <person name="Long M."/>
            <person name="Low L."/>
            <person name="Lozovsky E."/>
            <person name="Lu J."/>
            <person name="Luo M."/>
            <person name="Machado C.A."/>
            <person name="Makalowski W."/>
            <person name="Marzo M."/>
            <person name="Matsuda M."/>
            <person name="Matzkin L."/>
            <person name="McAllister B."/>
            <person name="McBride C.S."/>
            <person name="McKernan B."/>
            <person name="McKernan K."/>
            <person name="Mendez-Lago M."/>
            <person name="Minx P."/>
            <person name="Mollenhauer M.U."/>
            <person name="Montooth K."/>
            <person name="Mount S.M."/>
            <person name="Mu X."/>
            <person name="Myers E."/>
            <person name="Negre B."/>
            <person name="Newfeld S."/>
            <person name="Nielsen R."/>
            <person name="Noor M.A."/>
            <person name="O'Grady P."/>
            <person name="Pachter L."/>
            <person name="Papaceit M."/>
            <person name="Parisi M.J."/>
            <person name="Parisi M."/>
            <person name="Parts L."/>
            <person name="Pedersen J.S."/>
            <person name="Pesole G."/>
            <person name="Phillippy A.M."/>
            <person name="Ponting C.P."/>
            <person name="Pop M."/>
            <person name="Porcelli D."/>
            <person name="Powell J.R."/>
            <person name="Prohaska S."/>
            <person name="Pruitt K."/>
            <person name="Puig M."/>
            <person name="Quesneville H."/>
            <person name="Ram K.R."/>
            <person name="Rand D."/>
            <person name="Rasmussen M.D."/>
            <person name="Reed L.K."/>
            <person name="Reenan R."/>
            <person name="Reily A."/>
            <person name="Remington K.A."/>
            <person name="Rieger T.T."/>
            <person name="Ritchie M.G."/>
            <person name="Robin C."/>
            <person name="Rogers Y.H."/>
            <person name="Rohde C."/>
            <person name="Rozas J."/>
            <person name="Rubenfield M.J."/>
            <person name="Ruiz A."/>
            <person name="Russo S."/>
            <person name="Salzberg S.L."/>
            <person name="Sanchez-Gracia A."/>
            <person name="Saranga D.J."/>
            <person name="Sato H."/>
            <person name="Schaeffer S.W."/>
            <person name="Schatz M.C."/>
            <person name="Schlenke T."/>
            <person name="Schwartz R."/>
            <person name="Segarra C."/>
            <person name="Singh R.S."/>
            <person name="Sirot L."/>
            <person name="Sirota M."/>
            <person name="Sisneros N.B."/>
            <person name="Smith C.D."/>
            <person name="Smith T.F."/>
            <person name="Spieth J."/>
            <person name="Stage D.E."/>
            <person name="Stark A."/>
            <person name="Stephan W."/>
            <person name="Strausberg R.L."/>
            <person name="Strempel S."/>
            <person name="Sturgill D."/>
            <person name="Sutton G."/>
            <person name="Sutton G.G."/>
            <person name="Tao W."/>
            <person name="Teichmann S."/>
            <person name="Tobari Y.N."/>
            <person name="Tomimura Y."/>
            <person name="Tsolas J.M."/>
            <person name="Valente V.L."/>
            <person name="Venter E."/>
            <person name="Venter J.C."/>
            <person name="Vicario S."/>
            <person name="Vieira F.G."/>
            <person name="Vilella A.J."/>
            <person name="Villasante A."/>
            <person name="Walenz B."/>
            <person name="Wang J."/>
            <person name="Wasserman M."/>
            <person name="Watts T."/>
            <person name="Wilson D."/>
            <person name="Wilson R.K."/>
            <person name="Wing R.A."/>
            <person name="Wolfner M.F."/>
            <person name="Wong A."/>
            <person name="Wong G.K."/>
            <person name="Wu C.I."/>
            <person name="Wu G."/>
            <person name="Yamamoto D."/>
            <person name="Yang H.P."/>
            <person name="Yang S.P."/>
            <person name="Yorke J.A."/>
            <person name="Yoshida K."/>
            <person name="Zdobnov E."/>
            <person name="Zhang P."/>
            <person name="Zhang Y."/>
            <person name="Zimin A.V."/>
            <person name="Baldwin J."/>
            <person name="Abdouelleil A."/>
            <person name="Abdulkadir J."/>
            <person name="Abebe A."/>
            <person name="Abera B."/>
            <person name="Abreu J."/>
            <person name="Acer S.C."/>
            <person name="Aftuck L."/>
            <person name="Alexander A."/>
            <person name="An P."/>
            <person name="Anderson E."/>
            <person name="Anderson S."/>
            <person name="Arachi H."/>
            <person name="Azer M."/>
            <person name="Bachantsang P."/>
            <person name="Barry A."/>
            <person name="Bayul T."/>
            <person name="Berlin A."/>
            <person name="Bessette D."/>
            <person name="Bloom T."/>
            <person name="Blye J."/>
            <person name="Boguslavskiy L."/>
            <person name="Bonnet C."/>
            <person name="Boukhgalter B."/>
            <person name="Bourzgui I."/>
            <person name="Brown A."/>
            <person name="Cahill P."/>
            <person name="Channer S."/>
            <person name="Cheshatsang Y."/>
            <person name="Chuda L."/>
            <person name="Citroen M."/>
            <person name="Collymore A."/>
            <person name="Cooke P."/>
            <person name="Costello M."/>
            <person name="D'Aco K."/>
            <person name="Daza R."/>
            <person name="De Haan G."/>
            <person name="DeGray S."/>
            <person name="DeMaso C."/>
            <person name="Dhargay N."/>
            <person name="Dooley K."/>
            <person name="Dooley E."/>
            <person name="Doricent M."/>
            <person name="Dorje P."/>
            <person name="Dorjee K."/>
            <person name="Dupes A."/>
            <person name="Elong R."/>
            <person name="Falk J."/>
            <person name="Farina A."/>
            <person name="Faro S."/>
            <person name="Ferguson D."/>
            <person name="Fisher S."/>
            <person name="Foley C.D."/>
            <person name="Franke A."/>
            <person name="Friedrich D."/>
            <person name="Gadbois L."/>
            <person name="Gearin G."/>
            <person name="Gearin C.R."/>
            <person name="Giannoukos G."/>
            <person name="Goode T."/>
            <person name="Graham J."/>
            <person name="Grandbois E."/>
            <person name="Grewal S."/>
            <person name="Gyaltsen K."/>
            <person name="Hafez N."/>
            <person name="Hagos B."/>
            <person name="Hall J."/>
            <person name="Henson C."/>
            <person name="Hollinger A."/>
            <person name="Honan T."/>
            <person name="Huard M.D."/>
            <person name="Hughes L."/>
            <person name="Hurhula B."/>
            <person name="Husby M.E."/>
            <person name="Kamat A."/>
            <person name="Kanga B."/>
            <person name="Kashin S."/>
            <person name="Khazanovich D."/>
            <person name="Kisner P."/>
            <person name="Lance K."/>
            <person name="Lara M."/>
            <person name="Lee W."/>
            <person name="Lennon N."/>
            <person name="Letendre F."/>
            <person name="LeVine R."/>
            <person name="Lipovsky A."/>
            <person name="Liu X."/>
            <person name="Liu J."/>
            <person name="Liu S."/>
            <person name="Lokyitsang T."/>
            <person name="Lokyitsang Y."/>
            <person name="Lubonja R."/>
            <person name="Lui A."/>
            <person name="MacDonald P."/>
            <person name="Magnisalis V."/>
            <person name="Maru K."/>
            <person name="Matthews C."/>
            <person name="McCusker W."/>
            <person name="McDonough S."/>
            <person name="Mehta T."/>
            <person name="Meldrim J."/>
            <person name="Meneus L."/>
            <person name="Mihai O."/>
            <person name="Mihalev A."/>
            <person name="Mihova T."/>
            <person name="Mittelman R."/>
            <person name="Mlenga V."/>
            <person name="Montmayeur A."/>
            <person name="Mulrain L."/>
            <person name="Navidi A."/>
            <person name="Naylor J."/>
            <person name="Negash T."/>
            <person name="Nguyen T."/>
            <person name="Nguyen N."/>
            <person name="Nicol R."/>
            <person name="Norbu C."/>
            <person name="Norbu N."/>
            <person name="Novod N."/>
            <person name="O'Neill B."/>
            <person name="Osman S."/>
            <person name="Markiewicz E."/>
            <person name="Oyono O.L."/>
            <person name="Patti C."/>
            <person name="Phunkhang P."/>
            <person name="Pierre F."/>
            <person name="Priest M."/>
            <person name="Raghuraman S."/>
            <person name="Rege F."/>
            <person name="Reyes R."/>
            <person name="Rise C."/>
            <person name="Rogov P."/>
            <person name="Ross K."/>
            <person name="Ryan E."/>
            <person name="Settipalli S."/>
            <person name="Shea T."/>
            <person name="Sherpa N."/>
            <person name="Shi L."/>
            <person name="Shih D."/>
            <person name="Sparrow T."/>
            <person name="Spaulding J."/>
            <person name="Stalker J."/>
            <person name="Stange-Thomann N."/>
            <person name="Stavropoulos S."/>
            <person name="Stone C."/>
            <person name="Strader C."/>
            <person name="Tesfaye S."/>
            <person name="Thomson T."/>
            <person name="Thoulutsang Y."/>
            <person name="Thoulutsang D."/>
            <person name="Topham K."/>
            <person name="Topping I."/>
            <person name="Tsamla T."/>
            <person name="Vassiliev H."/>
            <person name="Vo A."/>
            <person name="Wangchuk T."/>
            <person name="Wangdi T."/>
            <person name="Weiand M."/>
            <person name="Wilkinson J."/>
            <person name="Wilson A."/>
            <person name="Yadav S."/>
            <person name="Young G."/>
            <person name="Yu Q."/>
            <person name="Zembek L."/>
            <person name="Zhong D."/>
            <person name="Zimmer A."/>
            <person name="Zwirko Z."/>
            <person name="Jaffe D.B."/>
            <person name="Alvarez P."/>
            <person name="Brockman W."/>
            <person name="Butler J."/>
            <person name="Chin C."/>
            <person name="Gnerre S."/>
            <person name="Grabherr M."/>
            <person name="Kleber M."/>
            <person name="Mauceli E."/>
            <person name="MacCallum I."/>
        </authorList>
    </citation>
    <scope>NUCLEOTIDE SEQUENCE [LARGE SCALE GENOMIC DNA]</scope>
    <source>
        <strain evidence="3">Tucson 15287-2541.00</strain>
    </source>
</reference>
<dbReference type="EMBL" id="CH916372">
    <property type="protein sequence ID" value="EDV98768.1"/>
    <property type="molecule type" value="Genomic_DNA"/>
</dbReference>
<evidence type="ECO:0000313" key="2">
    <source>
        <dbReference type="EMBL" id="EDV98768.1"/>
    </source>
</evidence>
<dbReference type="OMA" id="RDSYGAC"/>
<sequence>MQDVVRRRVITYDQRQEGQYNIRADLDNFMIVLIPSGVKEGYSLLEMLATSTSRSRTSNKRQHAQAAALKSFYEHQQLQQQQQLQHQPISPSALPDFIEGRTPYHVDISSANEELQLQPRLQRQQVDVLPPQLVPMPQLIRPYHLEAEPELIQALPPASGGVNNSGSSSSSSSSANPAAAAQYYRNSRSLLGNSFVDNNQLAGSDSLGSTSTSNARSISVPLYRSDAVQHSNVLYPPIDVPGYIVKEAESRNWHLDEEPTPILMPRADQLDAEVLSFELLGDALAESKTLLRDGLARCAPGQRRDSYGACRQIAGY</sequence>
<organism evidence="3">
    <name type="scientific">Drosophila grimshawi</name>
    <name type="common">Hawaiian fruit fly</name>
    <name type="synonym">Idiomyia grimshawi</name>
    <dbReference type="NCBI Taxonomy" id="7222"/>
    <lineage>
        <taxon>Eukaryota</taxon>
        <taxon>Metazoa</taxon>
        <taxon>Ecdysozoa</taxon>
        <taxon>Arthropoda</taxon>
        <taxon>Hexapoda</taxon>
        <taxon>Insecta</taxon>
        <taxon>Pterygota</taxon>
        <taxon>Neoptera</taxon>
        <taxon>Endopterygota</taxon>
        <taxon>Diptera</taxon>
        <taxon>Brachycera</taxon>
        <taxon>Muscomorpha</taxon>
        <taxon>Ephydroidea</taxon>
        <taxon>Drosophilidae</taxon>
        <taxon>Drosophila</taxon>
        <taxon>Hawaiian Drosophila</taxon>
    </lineage>
</organism>
<dbReference type="HOGENOM" id="CLU_062311_0_0_1"/>
<proteinExistence type="predicted"/>
<keyword evidence="3" id="KW-1185">Reference proteome</keyword>
<feature type="region of interest" description="Disordered" evidence="1">
    <location>
        <begin position="155"/>
        <end position="175"/>
    </location>
</feature>
<protein>
    <submittedName>
        <fullName evidence="2">GH13422</fullName>
    </submittedName>
</protein>
<dbReference type="eggNOG" id="ENOG502SFWF">
    <property type="taxonomic scope" value="Eukaryota"/>
</dbReference>
<dbReference type="PhylomeDB" id="B4JPD8"/>
<accession>B4JPD8</accession>
<name>B4JPD8_DROGR</name>
<dbReference type="OrthoDB" id="7686329at2759"/>
<dbReference type="AlphaFoldDB" id="B4JPD8"/>
<evidence type="ECO:0000256" key="1">
    <source>
        <dbReference type="SAM" id="MobiDB-lite"/>
    </source>
</evidence>
<feature type="compositionally biased region" description="Low complexity" evidence="1">
    <location>
        <begin position="156"/>
        <end position="175"/>
    </location>
</feature>
<dbReference type="InParanoid" id="B4JPD8"/>
<gene>
    <name evidence="2" type="primary">Dgri\GH13422</name>
    <name evidence="2" type="ORF">Dgri_GH13422</name>
</gene>
<dbReference type="Proteomes" id="UP000001070">
    <property type="component" value="Unassembled WGS sequence"/>
</dbReference>